<feature type="compositionally biased region" description="Low complexity" evidence="1">
    <location>
        <begin position="336"/>
        <end position="349"/>
    </location>
</feature>
<dbReference type="NCBIfam" id="NF041131">
    <property type="entry name" value="RicT_YaaT_fam"/>
    <property type="match status" value="1"/>
</dbReference>
<dbReference type="PANTHER" id="PTHR43830:SF3">
    <property type="entry name" value="PROTEIN PSP1"/>
    <property type="match status" value="1"/>
</dbReference>
<feature type="compositionally biased region" description="Basic and acidic residues" evidence="1">
    <location>
        <begin position="325"/>
        <end position="335"/>
    </location>
</feature>
<dbReference type="eggNOG" id="COG1774">
    <property type="taxonomic scope" value="Bacteria"/>
</dbReference>
<dbReference type="RefSeq" id="WP_012682224.1">
    <property type="nucleotide sequence ID" value="NC_012489.1"/>
</dbReference>
<dbReference type="STRING" id="379066.GAU_0735"/>
<dbReference type="KEGG" id="gau:GAU_0735"/>
<reference evidence="4" key="1">
    <citation type="submission" date="2006-03" db="EMBL/GenBank/DDBJ databases">
        <title>Complete genome sequence of Gemmatimonas aurantiaca T-27 that represents a novel phylum Gemmatimonadetes.</title>
        <authorList>
            <person name="Takasaki K."/>
            <person name="Ichikawa N."/>
            <person name="Miura H."/>
            <person name="Matsushita S."/>
            <person name="Watanabe Y."/>
            <person name="Oguchi A."/>
            <person name="Ankai A."/>
            <person name="Yashiro I."/>
            <person name="Takahashi M."/>
            <person name="Terui Y."/>
            <person name="Fukui S."/>
            <person name="Yokoyama H."/>
            <person name="Tanikawa S."/>
            <person name="Hanada S."/>
            <person name="Kamagata Y."/>
            <person name="Fujita N."/>
        </authorList>
    </citation>
    <scope>NUCLEOTIDE SEQUENCE [LARGE SCALE GENOMIC DNA]</scope>
    <source>
        <strain evidence="4">T-27 / DSM 14586 / JCM 11422 / NBRC 100505</strain>
    </source>
</reference>
<evidence type="ECO:0000259" key="2">
    <source>
        <dbReference type="PROSITE" id="PS51411"/>
    </source>
</evidence>
<feature type="compositionally biased region" description="Basic and acidic residues" evidence="1">
    <location>
        <begin position="410"/>
        <end position="420"/>
    </location>
</feature>
<dbReference type="Proteomes" id="UP000002209">
    <property type="component" value="Chromosome"/>
</dbReference>
<feature type="compositionally biased region" description="Acidic residues" evidence="1">
    <location>
        <begin position="421"/>
        <end position="442"/>
    </location>
</feature>
<evidence type="ECO:0000256" key="1">
    <source>
        <dbReference type="SAM" id="MobiDB-lite"/>
    </source>
</evidence>
<feature type="region of interest" description="Disordered" evidence="1">
    <location>
        <begin position="316"/>
        <end position="442"/>
    </location>
</feature>
<dbReference type="GO" id="GO:0005737">
    <property type="term" value="C:cytoplasm"/>
    <property type="evidence" value="ECO:0007669"/>
    <property type="project" value="TreeGrafter"/>
</dbReference>
<evidence type="ECO:0000313" key="3">
    <source>
        <dbReference type="EMBL" id="BAH37777.1"/>
    </source>
</evidence>
<gene>
    <name evidence="3" type="ordered locus">GAU_0735</name>
</gene>
<keyword evidence="4" id="KW-1185">Reference proteome</keyword>
<evidence type="ECO:0000313" key="4">
    <source>
        <dbReference type="Proteomes" id="UP000002209"/>
    </source>
</evidence>
<accession>C1A6B7</accession>
<name>C1A6B7_GEMAT</name>
<dbReference type="HOGENOM" id="CLU_033149_2_1_0"/>
<dbReference type="EMBL" id="AP009153">
    <property type="protein sequence ID" value="BAH37777.1"/>
    <property type="molecule type" value="Genomic_DNA"/>
</dbReference>
<feature type="compositionally biased region" description="Acidic residues" evidence="1">
    <location>
        <begin position="369"/>
        <end position="381"/>
    </location>
</feature>
<dbReference type="InterPro" id="IPR007557">
    <property type="entry name" value="PSP1_C"/>
</dbReference>
<dbReference type="InterPro" id="IPR047767">
    <property type="entry name" value="PSP1-like"/>
</dbReference>
<feature type="compositionally biased region" description="Basic residues" evidence="1">
    <location>
        <begin position="396"/>
        <end position="409"/>
    </location>
</feature>
<dbReference type="AlphaFoldDB" id="C1A6B7"/>
<feature type="domain" description="PSP1 C-terminal" evidence="2">
    <location>
        <begin position="69"/>
        <end position="154"/>
    </location>
</feature>
<dbReference type="PROSITE" id="PS51411">
    <property type="entry name" value="PSP1_C"/>
    <property type="match status" value="1"/>
</dbReference>
<dbReference type="PANTHER" id="PTHR43830">
    <property type="entry name" value="PROTEIN PSP1"/>
    <property type="match status" value="1"/>
</dbReference>
<dbReference type="Pfam" id="PF04468">
    <property type="entry name" value="PSP1"/>
    <property type="match status" value="1"/>
</dbReference>
<protein>
    <recommendedName>
        <fullName evidence="2">PSP1 C-terminal domain-containing protein</fullName>
    </recommendedName>
</protein>
<proteinExistence type="predicted"/>
<sequence>MAHLIEVAFRGNRKEFFSWDGETPPPLKAAVIVDADRGEDFGRVHSTGELADIRCRGCAHGCGSAPPPRRALRLASREEEILDRSLTAENEQARRAAMERVKANNLVMKLTDAEWQWDRRKLTIYFTAERRVDFRALVRDLASMFKTRIELKQIGVRDEAKRLSGVGRCGREYCSSSWLPDLRPVNLGVAKDQRLSLNPQQISGACGRLMCCLRYEHEFYVLSRRKFPKEGKILVTSRGEEKVISCDIFHERVTLRTSEGDSRILSLEELRAEVDGYDAATLSTTMEHPSPLSGGMLDAATASMLDTQEFETVLLTSPDFSQRAVADRRPPESRAPEPAASEPSPSLAPVATNLRETAASPGEAVREDAIEDAMADGESEPLIDGTAPEASAEGPKRKRRRGRRGGRRLRAAEERRRSETDGVEGPDAGSDDADDDGEDSDD</sequence>
<organism evidence="3 4">
    <name type="scientific">Gemmatimonas aurantiaca (strain DSM 14586 / JCM 11422 / NBRC 100505 / T-27)</name>
    <dbReference type="NCBI Taxonomy" id="379066"/>
    <lineage>
        <taxon>Bacteria</taxon>
        <taxon>Pseudomonadati</taxon>
        <taxon>Gemmatimonadota</taxon>
        <taxon>Gemmatimonadia</taxon>
        <taxon>Gemmatimonadales</taxon>
        <taxon>Gemmatimonadaceae</taxon>
        <taxon>Gemmatimonas</taxon>
    </lineage>
</organism>